<dbReference type="InterPro" id="IPR032789">
    <property type="entry name" value="T2SS-T3SS_pil_N"/>
</dbReference>
<feature type="domain" description="Pilus formation protein N-terminal" evidence="4">
    <location>
        <begin position="77"/>
        <end position="146"/>
    </location>
</feature>
<evidence type="ECO:0000259" key="4">
    <source>
        <dbReference type="Pfam" id="PF13629"/>
    </source>
</evidence>
<reference evidence="5" key="1">
    <citation type="journal article" date="2021" name="Front. Microbiol.">
        <title>Comprehensive Comparative Genomics and Phenotyping of Methylobacterium Species.</title>
        <authorList>
            <person name="Alessa O."/>
            <person name="Ogura Y."/>
            <person name="Fujitani Y."/>
            <person name="Takami H."/>
            <person name="Hayashi T."/>
            <person name="Sahin N."/>
            <person name="Tani A."/>
        </authorList>
    </citation>
    <scope>NUCLEOTIDE SEQUENCE</scope>
    <source>
        <strain evidence="5">LMG 23639</strain>
    </source>
</reference>
<sequence length="522" mass="53961">MPAPVSQRAPAAAIPAEVSAMAPRPPSPRRARLATAPLVLALGQMLLGPAGEAAAQGRPALAPAPVVEVSPMESATSRKIDLTLGRSVIVDLPRDAKEVFVANPKIANAVVRSTRKVFVIGMENGATSIFIMDGEGRQITALDVTVARDLNVLRQTLNQSIPGGRFEVRAAGESVLLSGAVNSASEATQAVDIANAFVGLSGGGGAGATGGTSRGAVINNLTVRGKDQVMLRVTVVEVARTVLKQFGINVNGSWSGLNLVNTAPFTLSGGSFPSGNAVAATVTGTGGASLTATLRAFEQAGVSRVLAEPTLSAISGEGAKFMAGGEIPVPTTQSCNTSSGQIQCNPTITYKPYGVSLNFTPIVLAENRISVRVGTEVAELDPQNAFNFVNGDITVAVPALTVRRSETTVELPSGGTMMTAGLIQQRSKSAISGLPGLINLPILGALFRSRDYQRQETELMIMVTPIIAKPLEARQVTRPDDGFVDAQDGRGVLLGQLNRLYGSAGASPLGSSYRGRVGFITD</sequence>
<dbReference type="InterPro" id="IPR050810">
    <property type="entry name" value="Bact_Secretion_Sys_Channel"/>
</dbReference>
<evidence type="ECO:0000313" key="6">
    <source>
        <dbReference type="Proteomes" id="UP001055102"/>
    </source>
</evidence>
<organism evidence="5 6">
    <name type="scientific">Methylobacterium jeotgali</name>
    <dbReference type="NCBI Taxonomy" id="381630"/>
    <lineage>
        <taxon>Bacteria</taxon>
        <taxon>Pseudomonadati</taxon>
        <taxon>Pseudomonadota</taxon>
        <taxon>Alphaproteobacteria</taxon>
        <taxon>Hyphomicrobiales</taxon>
        <taxon>Methylobacteriaceae</taxon>
        <taxon>Methylobacterium</taxon>
    </lineage>
</organism>
<feature type="domain" description="Type II/III secretion system secretin-like" evidence="3">
    <location>
        <begin position="296"/>
        <end position="468"/>
    </location>
</feature>
<accession>A0ABQ4STK0</accession>
<dbReference type="PRINTS" id="PR00811">
    <property type="entry name" value="BCTERIALGSPD"/>
</dbReference>
<dbReference type="Proteomes" id="UP001055102">
    <property type="component" value="Unassembled WGS sequence"/>
</dbReference>
<dbReference type="PANTHER" id="PTHR30332:SF17">
    <property type="entry name" value="TYPE IV PILIATION SYSTEM PROTEIN DR_0774-RELATED"/>
    <property type="match status" value="1"/>
</dbReference>
<evidence type="ECO:0000256" key="1">
    <source>
        <dbReference type="RuleBase" id="RU004003"/>
    </source>
</evidence>
<comment type="caution">
    <text evidence="5">The sequence shown here is derived from an EMBL/GenBank/DDBJ whole genome shotgun (WGS) entry which is preliminary data.</text>
</comment>
<proteinExistence type="inferred from homology"/>
<keyword evidence="6" id="KW-1185">Reference proteome</keyword>
<dbReference type="InterPro" id="IPR004846">
    <property type="entry name" value="T2SS/T3SS_dom"/>
</dbReference>
<protein>
    <submittedName>
        <fullName evidence="5">Type 3 secretion system secretin</fullName>
    </submittedName>
</protein>
<dbReference type="EMBL" id="BPQR01000007">
    <property type="protein sequence ID" value="GJE05109.1"/>
    <property type="molecule type" value="Genomic_DNA"/>
</dbReference>
<name>A0ABQ4STK0_9HYPH</name>
<dbReference type="Pfam" id="PF13629">
    <property type="entry name" value="T2SS-T3SS_pil_N"/>
    <property type="match status" value="1"/>
</dbReference>
<dbReference type="InterPro" id="IPR001775">
    <property type="entry name" value="GspD/PilQ"/>
</dbReference>
<gene>
    <name evidence="5" type="primary">sctC_1</name>
    <name evidence="5" type="ORF">AOPFMNJM_0406</name>
</gene>
<feature type="region of interest" description="Disordered" evidence="2">
    <location>
        <begin position="1"/>
        <end position="29"/>
    </location>
</feature>
<dbReference type="PANTHER" id="PTHR30332">
    <property type="entry name" value="PROBABLE GENERAL SECRETION PATHWAY PROTEIN D"/>
    <property type="match status" value="1"/>
</dbReference>
<evidence type="ECO:0000256" key="2">
    <source>
        <dbReference type="SAM" id="MobiDB-lite"/>
    </source>
</evidence>
<evidence type="ECO:0000259" key="3">
    <source>
        <dbReference type="Pfam" id="PF00263"/>
    </source>
</evidence>
<reference evidence="5" key="2">
    <citation type="submission" date="2021-08" db="EMBL/GenBank/DDBJ databases">
        <authorList>
            <person name="Tani A."/>
            <person name="Ola A."/>
            <person name="Ogura Y."/>
            <person name="Katsura K."/>
            <person name="Hayashi T."/>
        </authorList>
    </citation>
    <scope>NUCLEOTIDE SEQUENCE</scope>
    <source>
        <strain evidence="5">LMG 23639</strain>
    </source>
</reference>
<evidence type="ECO:0000313" key="5">
    <source>
        <dbReference type="EMBL" id="GJE05109.1"/>
    </source>
</evidence>
<comment type="similarity">
    <text evidence="1">Belongs to the bacterial secretin family.</text>
</comment>
<feature type="compositionally biased region" description="Low complexity" evidence="2">
    <location>
        <begin position="9"/>
        <end position="22"/>
    </location>
</feature>
<dbReference type="Pfam" id="PF00263">
    <property type="entry name" value="Secretin"/>
    <property type="match status" value="1"/>
</dbReference>